<organism evidence="1 2">
    <name type="scientific">Clostridium gasigenes</name>
    <dbReference type="NCBI Taxonomy" id="94869"/>
    <lineage>
        <taxon>Bacteria</taxon>
        <taxon>Bacillati</taxon>
        <taxon>Bacillota</taxon>
        <taxon>Clostridia</taxon>
        <taxon>Eubacteriales</taxon>
        <taxon>Clostridiaceae</taxon>
        <taxon>Clostridium</taxon>
    </lineage>
</organism>
<gene>
    <name evidence="1" type="ORF">SAMN04488529_1362</name>
</gene>
<name>A0A1H0W6T7_9CLOT</name>
<dbReference type="STRING" id="94869.SAMN04488529_1362"/>
<protein>
    <submittedName>
        <fullName evidence="1">Predicted AAA-ATPase</fullName>
    </submittedName>
</protein>
<dbReference type="EMBL" id="FNJM01000036">
    <property type="protein sequence ID" value="SDP86318.1"/>
    <property type="molecule type" value="Genomic_DNA"/>
</dbReference>
<accession>A0A1H0W6T7</accession>
<dbReference type="SUPFAM" id="SSF52540">
    <property type="entry name" value="P-loop containing nucleoside triphosphate hydrolases"/>
    <property type="match status" value="1"/>
</dbReference>
<evidence type="ECO:0000313" key="1">
    <source>
        <dbReference type="EMBL" id="SDP86318.1"/>
    </source>
</evidence>
<evidence type="ECO:0000313" key="2">
    <source>
        <dbReference type="Proteomes" id="UP000198597"/>
    </source>
</evidence>
<dbReference type="RefSeq" id="WP_089973782.1">
    <property type="nucleotide sequence ID" value="NZ_FNJM01000036.1"/>
</dbReference>
<dbReference type="InterPro" id="IPR027417">
    <property type="entry name" value="P-loop_NTPase"/>
</dbReference>
<proteinExistence type="predicted"/>
<dbReference type="OrthoDB" id="5486659at2"/>
<sequence length="399" mass="46736">MKKRFNTTGVCVSRKHYMVEITNKINKIKELIDNEFYFTINRPRQFGKTTTINEIENFLKDTYLIISLSFEGLGDIIFNDERLFSKKFIELMADSIEFEDIKSANNLMLLGTNVENLSDLSKVITKYIKTLDKDVLLIIDEVDKSSNNQLFLSFLGMLRNKYLLRDKGKDVTFKSVILAGVHDVKTLKIKIREGEEVKLNSPWNIAVNFKVDMSFNSDEIETMLIEYCEENNIEMDTKLLSDKLYYYTSGYPFLVSRICQIIDEDILDKSSPWDIAMIDLALKRLLRESNTLFDDLFKNMENNNDLNEFIFSIIFNGEIIQFNRDNPLIYLANLYGIIKNEKNNCMLSNRVFEQRIYNYFSSKLETKTKKIASYNFKDNKEYKTENISVNGKDIFAVYL</sequence>
<keyword evidence="2" id="KW-1185">Reference proteome</keyword>
<dbReference type="Gene3D" id="3.40.50.300">
    <property type="entry name" value="P-loop containing nucleotide triphosphate hydrolases"/>
    <property type="match status" value="1"/>
</dbReference>
<dbReference type="AlphaFoldDB" id="A0A1H0W6T7"/>
<dbReference type="Proteomes" id="UP000198597">
    <property type="component" value="Unassembled WGS sequence"/>
</dbReference>
<reference evidence="1 2" key="1">
    <citation type="submission" date="2016-10" db="EMBL/GenBank/DDBJ databases">
        <authorList>
            <person name="de Groot N.N."/>
        </authorList>
    </citation>
    <scope>NUCLEOTIDE SEQUENCE [LARGE SCALE GENOMIC DNA]</scope>
    <source>
        <strain evidence="1 2">DSM 12272</strain>
    </source>
</reference>